<evidence type="ECO:0000313" key="2">
    <source>
        <dbReference type="Proteomes" id="UP000054047"/>
    </source>
</evidence>
<dbReference type="Proteomes" id="UP000054047">
    <property type="component" value="Unassembled WGS sequence"/>
</dbReference>
<dbReference type="AlphaFoldDB" id="A0A0C2C7Q4"/>
<gene>
    <name evidence="1" type="ORF">ANCDUO_24264</name>
</gene>
<proteinExistence type="predicted"/>
<keyword evidence="2" id="KW-1185">Reference proteome</keyword>
<accession>A0A0C2C7Q4</accession>
<dbReference type="EMBL" id="KN771544">
    <property type="protein sequence ID" value="KIH45692.1"/>
    <property type="molecule type" value="Genomic_DNA"/>
</dbReference>
<protein>
    <submittedName>
        <fullName evidence="1">Uncharacterized protein</fullName>
    </submittedName>
</protein>
<organism evidence="1 2">
    <name type="scientific">Ancylostoma duodenale</name>
    <dbReference type="NCBI Taxonomy" id="51022"/>
    <lineage>
        <taxon>Eukaryota</taxon>
        <taxon>Metazoa</taxon>
        <taxon>Ecdysozoa</taxon>
        <taxon>Nematoda</taxon>
        <taxon>Chromadorea</taxon>
        <taxon>Rhabditida</taxon>
        <taxon>Rhabditina</taxon>
        <taxon>Rhabditomorpha</taxon>
        <taxon>Strongyloidea</taxon>
        <taxon>Ancylostomatidae</taxon>
        <taxon>Ancylostomatinae</taxon>
        <taxon>Ancylostoma</taxon>
    </lineage>
</organism>
<dbReference type="Gene3D" id="2.40.50.120">
    <property type="match status" value="1"/>
</dbReference>
<reference evidence="1 2" key="1">
    <citation type="submission" date="2013-12" db="EMBL/GenBank/DDBJ databases">
        <title>Draft genome of the parsitic nematode Ancylostoma duodenale.</title>
        <authorList>
            <person name="Mitreva M."/>
        </authorList>
    </citation>
    <scope>NUCLEOTIDE SEQUENCE [LARGE SCALE GENOMIC DNA]</scope>
    <source>
        <strain evidence="1 2">Zhejiang</strain>
    </source>
</reference>
<name>A0A0C2C7Q4_9BILA</name>
<dbReference type="SUPFAM" id="SSF50242">
    <property type="entry name" value="TIMP-like"/>
    <property type="match status" value="1"/>
</dbReference>
<sequence>MKDVDKDIKMKTLILLTMYIALAATVGDAASSYRCHSRNITEDDFCRSGFVSRVFVNSSRNLNTYTGVYYLYTVKHKRIYKVFLTVAAVQS</sequence>
<evidence type="ECO:0000313" key="1">
    <source>
        <dbReference type="EMBL" id="KIH45692.1"/>
    </source>
</evidence>
<dbReference type="InterPro" id="IPR008993">
    <property type="entry name" value="TIMP-like_OB-fold"/>
</dbReference>